<reference evidence="2 3" key="1">
    <citation type="submission" date="2012-06" db="EMBL/GenBank/DDBJ databases">
        <title>Draft genome sequence of Lactobacillus gigeriorum CRBIP 24.85T, isolated from chicken crop.</title>
        <authorList>
            <person name="Cousin S."/>
            <person name="Ma L."/>
            <person name="Creno S."/>
            <person name="Clermont D."/>
            <person name="Loux V."/>
            <person name="Bizet C."/>
            <person name="Bouchier C."/>
        </authorList>
    </citation>
    <scope>NUCLEOTIDE SEQUENCE [LARGE SCALE GENOMIC DNA]</scope>
    <source>
        <strain evidence="3">CRBIP 24.85T</strain>
    </source>
</reference>
<dbReference type="InterPro" id="IPR011426">
    <property type="entry name" value="CamS"/>
</dbReference>
<dbReference type="PIRSF" id="PIRSF012509">
    <property type="entry name" value="CamS"/>
    <property type="match status" value="1"/>
</dbReference>
<evidence type="ECO:0000313" key="2">
    <source>
        <dbReference type="EMBL" id="CCI86849.1"/>
    </source>
</evidence>
<feature type="signal peptide" evidence="1">
    <location>
        <begin position="1"/>
        <end position="28"/>
    </location>
</feature>
<dbReference type="Gene3D" id="3.10.570.10">
    <property type="entry name" value="sex pheromone staph- cam373 precursor domain"/>
    <property type="match status" value="1"/>
</dbReference>
<dbReference type="CDD" id="cd13440">
    <property type="entry name" value="CamS_repeat_2"/>
    <property type="match status" value="1"/>
</dbReference>
<dbReference type="STRING" id="1423751.FC38_GL000760"/>
<proteinExistence type="predicted"/>
<dbReference type="EMBL" id="CAKC01000039">
    <property type="protein sequence ID" value="CCI86849.1"/>
    <property type="molecule type" value="Genomic_DNA"/>
</dbReference>
<dbReference type="CDD" id="cd13441">
    <property type="entry name" value="CamS_repeat_1"/>
    <property type="match status" value="1"/>
</dbReference>
<dbReference type="Proteomes" id="UP000009326">
    <property type="component" value="Unassembled WGS sequence"/>
</dbReference>
<comment type="caution">
    <text evidence="2">The sequence shown here is derived from an EMBL/GenBank/DDBJ whole genome shotgun (WGS) entry which is preliminary data.</text>
</comment>
<protein>
    <submittedName>
        <fullName evidence="2">CamS sex pheromone cAM373</fullName>
    </submittedName>
</protein>
<sequence>MIKGTSNLKKTWKLLVVAGAGLILSACGNLKNSSLANNATTTSSTRTKTYQTTNTGKNGYTVLLKNGRYVTSPISGLTATNNDNSVDGRELERGLVQISKNVYSPNNYVFQEGQYLDRSTVIDWLMRKSKTNPNGLNPVLGTKKNYHPYYLEEILEQDYLTGSGSNYKIGGISIGLAMNSVDYYQKVKDGPQYQQSISRATQKAQGMAMAEKIIANLRKKKALKNIPITVGLFSKTSKDSLVGGSYFAYGTAGANSSKIAKWESMSVKWQVLPTIGGAKAVNSNDASGFNSFKTAIQNYFPNISGVIGNLRYENGKLVQENISITTQFYGYEQIQSFTRLVQSTAKKYLPSDTAVEIKIGSVDDVQALVAKEAADSDYQVHIYGGE</sequence>
<evidence type="ECO:0000313" key="3">
    <source>
        <dbReference type="Proteomes" id="UP000009326"/>
    </source>
</evidence>
<dbReference type="Pfam" id="PF07537">
    <property type="entry name" value="CamS"/>
    <property type="match status" value="1"/>
</dbReference>
<name>I7KNN2_9LACO</name>
<dbReference type="AlphaFoldDB" id="I7KNN2"/>
<accession>I7KNN2</accession>
<organism evidence="2 3">
    <name type="scientific">Lactobacillus gigeriorum DSM 23908 = CRBIP 24.85</name>
    <dbReference type="NCBI Taxonomy" id="1423751"/>
    <lineage>
        <taxon>Bacteria</taxon>
        <taxon>Bacillati</taxon>
        <taxon>Bacillota</taxon>
        <taxon>Bacilli</taxon>
        <taxon>Lactobacillales</taxon>
        <taxon>Lactobacillaceae</taxon>
        <taxon>Lactobacillus</taxon>
    </lineage>
</organism>
<gene>
    <name evidence="2" type="ORF">BN52_08070</name>
</gene>
<feature type="chain" id="PRO_5038761361" evidence="1">
    <location>
        <begin position="29"/>
        <end position="386"/>
    </location>
</feature>
<dbReference type="PROSITE" id="PS51257">
    <property type="entry name" value="PROKAR_LIPOPROTEIN"/>
    <property type="match status" value="1"/>
</dbReference>
<keyword evidence="1" id="KW-0732">Signal</keyword>
<evidence type="ECO:0000256" key="1">
    <source>
        <dbReference type="SAM" id="SignalP"/>
    </source>
</evidence>